<protein>
    <submittedName>
        <fullName evidence="1">HCN2 protein</fullName>
    </submittedName>
</protein>
<dbReference type="Gene3D" id="2.120.10.80">
    <property type="entry name" value="Kelch-type beta propeller"/>
    <property type="match status" value="1"/>
</dbReference>
<sequence>MPGPLAAPTPQRPAEGRRLGQGLFLAPLQELPGCAFFPRHHYAAVALSSGDTFFLLGGSNGRIHLNDVWCARLCNVGGVTDWAWSEVSEHQEGRRDPLDGQLMLSKFPGRSRFAAAGVLGAKGGAARALYVTGGQGAFCPEDFWASEDGGRTWYCMCRRVPWGGRLDPGLSVVPTKYEQVLVLGGIVPGVGLRVERDLWISADAGSTWNSVATPDWEPRSAPLLAFPPPGSGGRSLLVLGGARLAEDAAGDRAHAGGSRFLDDAWEVRLDFIECTMQARELATAEAPEGRGSDENGFDGHMAAFDASAAPSAHAGDIWPRPGSAVMLRGGEVYLAPLTAPHTWAPSAQLRDSWSSRRPSAACLQRRRCCRQRRWGDLCAA</sequence>
<evidence type="ECO:0000313" key="2">
    <source>
        <dbReference type="Proteomes" id="UP000604046"/>
    </source>
</evidence>
<dbReference type="Proteomes" id="UP000604046">
    <property type="component" value="Unassembled WGS sequence"/>
</dbReference>
<dbReference type="OrthoDB" id="449361at2759"/>
<keyword evidence="2" id="KW-1185">Reference proteome</keyword>
<dbReference type="AlphaFoldDB" id="A0A812LM11"/>
<gene>
    <name evidence="1" type="primary">HCN2</name>
    <name evidence="1" type="ORF">SNAT2548_LOCUS11314</name>
</gene>
<organism evidence="1 2">
    <name type="scientific">Symbiodinium natans</name>
    <dbReference type="NCBI Taxonomy" id="878477"/>
    <lineage>
        <taxon>Eukaryota</taxon>
        <taxon>Sar</taxon>
        <taxon>Alveolata</taxon>
        <taxon>Dinophyceae</taxon>
        <taxon>Suessiales</taxon>
        <taxon>Symbiodiniaceae</taxon>
        <taxon>Symbiodinium</taxon>
    </lineage>
</organism>
<accession>A0A812LM11</accession>
<evidence type="ECO:0000313" key="1">
    <source>
        <dbReference type="EMBL" id="CAE7243644.1"/>
    </source>
</evidence>
<dbReference type="InterPro" id="IPR015915">
    <property type="entry name" value="Kelch-typ_b-propeller"/>
</dbReference>
<dbReference type="EMBL" id="CAJNDS010001002">
    <property type="protein sequence ID" value="CAE7243644.1"/>
    <property type="molecule type" value="Genomic_DNA"/>
</dbReference>
<name>A0A812LM11_9DINO</name>
<dbReference type="SUPFAM" id="SSF117281">
    <property type="entry name" value="Kelch motif"/>
    <property type="match status" value="1"/>
</dbReference>
<reference evidence="1" key="1">
    <citation type="submission" date="2021-02" db="EMBL/GenBank/DDBJ databases">
        <authorList>
            <person name="Dougan E. K."/>
            <person name="Rhodes N."/>
            <person name="Thang M."/>
            <person name="Chan C."/>
        </authorList>
    </citation>
    <scope>NUCLEOTIDE SEQUENCE</scope>
</reference>
<comment type="caution">
    <text evidence="1">The sequence shown here is derived from an EMBL/GenBank/DDBJ whole genome shotgun (WGS) entry which is preliminary data.</text>
</comment>
<proteinExistence type="predicted"/>